<evidence type="ECO:0000313" key="2">
    <source>
        <dbReference type="Proteomes" id="UP001187192"/>
    </source>
</evidence>
<name>A0AA88ADH7_FICCA</name>
<organism evidence="1 2">
    <name type="scientific">Ficus carica</name>
    <name type="common">Common fig</name>
    <dbReference type="NCBI Taxonomy" id="3494"/>
    <lineage>
        <taxon>Eukaryota</taxon>
        <taxon>Viridiplantae</taxon>
        <taxon>Streptophyta</taxon>
        <taxon>Embryophyta</taxon>
        <taxon>Tracheophyta</taxon>
        <taxon>Spermatophyta</taxon>
        <taxon>Magnoliopsida</taxon>
        <taxon>eudicotyledons</taxon>
        <taxon>Gunneridae</taxon>
        <taxon>Pentapetalae</taxon>
        <taxon>rosids</taxon>
        <taxon>fabids</taxon>
        <taxon>Rosales</taxon>
        <taxon>Moraceae</taxon>
        <taxon>Ficeae</taxon>
        <taxon>Ficus</taxon>
    </lineage>
</organism>
<gene>
    <name evidence="1" type="ORF">TIFTF001_021854</name>
</gene>
<evidence type="ECO:0000313" key="1">
    <source>
        <dbReference type="EMBL" id="GMN52713.1"/>
    </source>
</evidence>
<accession>A0AA88ADH7</accession>
<dbReference type="Proteomes" id="UP001187192">
    <property type="component" value="Unassembled WGS sequence"/>
</dbReference>
<comment type="caution">
    <text evidence="1">The sequence shown here is derived from an EMBL/GenBank/DDBJ whole genome shotgun (WGS) entry which is preliminary data.</text>
</comment>
<dbReference type="EMBL" id="BTGU01000043">
    <property type="protein sequence ID" value="GMN52713.1"/>
    <property type="molecule type" value="Genomic_DNA"/>
</dbReference>
<keyword evidence="2" id="KW-1185">Reference proteome</keyword>
<dbReference type="AlphaFoldDB" id="A0AA88ADH7"/>
<sequence>MGYQFVMLGPISMIINGNRIGYRFTMSRNMTCCRALIGTIDQERRTTYLPLMREKGYVSPVDAWRMIPRIVKDLANPNFLWIARIWSGRDRDGIRVGFLPSGFTVLPPAPQFLSNPGMIEEDREALLAFWGMESRTFDGTQGATVLAKWLHGTEILFRLYHVGAYLQVMFASRCLVGEARAWCLGIRDLEMRYLNGFS</sequence>
<proteinExistence type="predicted"/>
<reference evidence="1" key="1">
    <citation type="submission" date="2023-07" db="EMBL/GenBank/DDBJ databases">
        <title>draft genome sequence of fig (Ficus carica).</title>
        <authorList>
            <person name="Takahashi T."/>
            <person name="Nishimura K."/>
        </authorList>
    </citation>
    <scope>NUCLEOTIDE SEQUENCE</scope>
</reference>
<protein>
    <submittedName>
        <fullName evidence="1">Uncharacterized protein</fullName>
    </submittedName>
</protein>